<dbReference type="Gene3D" id="3.40.50.300">
    <property type="entry name" value="P-loop containing nucleotide triphosphate hydrolases"/>
    <property type="match status" value="1"/>
</dbReference>
<evidence type="ECO:0000256" key="5">
    <source>
        <dbReference type="ARBA" id="ARBA00023134"/>
    </source>
</evidence>
<evidence type="ECO:0000259" key="7">
    <source>
        <dbReference type="PROSITE" id="PS51722"/>
    </source>
</evidence>
<dbReference type="PROSITE" id="PS51722">
    <property type="entry name" value="G_TR_2"/>
    <property type="match status" value="1"/>
</dbReference>
<dbReference type="PROSITE" id="PS00301">
    <property type="entry name" value="G_TR_1"/>
    <property type="match status" value="1"/>
</dbReference>
<dbReference type="CDD" id="cd01883">
    <property type="entry name" value="EF1_alpha"/>
    <property type="match status" value="1"/>
</dbReference>
<dbReference type="GO" id="GO:0005525">
    <property type="term" value="F:GTP binding"/>
    <property type="evidence" value="ECO:0007669"/>
    <property type="project" value="UniProtKB-KW"/>
</dbReference>
<dbReference type="InterPro" id="IPR054696">
    <property type="entry name" value="GTP-eEF1A_C"/>
</dbReference>
<dbReference type="EMBL" id="CAJNNW010031914">
    <property type="protein sequence ID" value="CAE8709913.1"/>
    <property type="molecule type" value="Genomic_DNA"/>
</dbReference>
<dbReference type="Proteomes" id="UP000626109">
    <property type="component" value="Unassembled WGS sequence"/>
</dbReference>
<dbReference type="AlphaFoldDB" id="A0A813KL58"/>
<feature type="compositionally biased region" description="Acidic residues" evidence="6">
    <location>
        <begin position="10"/>
        <end position="21"/>
    </location>
</feature>
<protein>
    <recommendedName>
        <fullName evidence="7">Tr-type G domain-containing protein</fullName>
    </recommendedName>
</protein>
<dbReference type="InterPro" id="IPR009000">
    <property type="entry name" value="Transl_B-barrel_sf"/>
</dbReference>
<organism evidence="8 9">
    <name type="scientific">Polarella glacialis</name>
    <name type="common">Dinoflagellate</name>
    <dbReference type="NCBI Taxonomy" id="89957"/>
    <lineage>
        <taxon>Eukaryota</taxon>
        <taxon>Sar</taxon>
        <taxon>Alveolata</taxon>
        <taxon>Dinophyceae</taxon>
        <taxon>Suessiales</taxon>
        <taxon>Suessiaceae</taxon>
        <taxon>Polarella</taxon>
    </lineage>
</organism>
<name>A0A813KL58_POLGL</name>
<dbReference type="GO" id="GO:0003924">
    <property type="term" value="F:GTPase activity"/>
    <property type="evidence" value="ECO:0007669"/>
    <property type="project" value="InterPro"/>
</dbReference>
<accession>A0A813KL58</accession>
<evidence type="ECO:0000256" key="6">
    <source>
        <dbReference type="SAM" id="MobiDB-lite"/>
    </source>
</evidence>
<dbReference type="SUPFAM" id="SSF50447">
    <property type="entry name" value="Translation proteins"/>
    <property type="match status" value="1"/>
</dbReference>
<evidence type="ECO:0000256" key="4">
    <source>
        <dbReference type="ARBA" id="ARBA00022741"/>
    </source>
</evidence>
<sequence length="486" mass="53962">EPAPVAAAAVEEEEVYEEEEEWTKKPVKVDDGKKVLATPDPRPHLNVVFIGHVDAGKSTTCGNILYLSGCVDERTIEKYQKEAKDRNRDSWFLAYIMDTSEEEKAKGKTVEVGRAHFETPNRRFTVLDAPGHKSYVPNMISGASQADVGVLIISARKGEFETGFERGGQTREHALLAKTLGVEKILIAINKMDDPSVEWKQERYDVIKNKLSPFLKQCGFKDDQIIFIAMSGLTGDNIKERLNCPEWVPGDPLLTILDKIETPSRKNDAPLRIPMMEGFKDMGATLAIGKVEQGTVKPGMKVMIMPIGHKATVLGVCINEEDMQYACCGENVTLRMSGITDEQLGKGYVMTEVKDPVRVVTKFKAQLHVIELPDERPVLTSGYKAVIHISTAVEECEILKLYESISMGKDKKKEANPRFCRENSVLTCSISLARSCAVDIFSGVQNLGRFTLRDEGRTIAIGKIIELPKELSKEEELARKAGSGKK</sequence>
<comment type="caution">
    <text evidence="8">The sequence shown here is derived from an EMBL/GenBank/DDBJ whole genome shotgun (WGS) entry which is preliminary data.</text>
</comment>
<evidence type="ECO:0000256" key="1">
    <source>
        <dbReference type="ARBA" id="ARBA00004496"/>
    </source>
</evidence>
<dbReference type="Pfam" id="PF22594">
    <property type="entry name" value="GTP-eEF1A_C"/>
    <property type="match status" value="1"/>
</dbReference>
<gene>
    <name evidence="8" type="ORF">PGLA2088_LOCUS35692</name>
</gene>
<dbReference type="GO" id="GO:0005737">
    <property type="term" value="C:cytoplasm"/>
    <property type="evidence" value="ECO:0007669"/>
    <property type="project" value="UniProtKB-SubCell"/>
</dbReference>
<evidence type="ECO:0000256" key="3">
    <source>
        <dbReference type="ARBA" id="ARBA00022490"/>
    </source>
</evidence>
<proteinExistence type="inferred from homology"/>
<dbReference type="InterPro" id="IPR004161">
    <property type="entry name" value="EFTu-like_2"/>
</dbReference>
<dbReference type="Pfam" id="PF03144">
    <property type="entry name" value="GTP_EFTU_D2"/>
    <property type="match status" value="1"/>
</dbReference>
<keyword evidence="4" id="KW-0547">Nucleotide-binding</keyword>
<dbReference type="FunFam" id="3.40.50.300:FF:001202">
    <property type="entry name" value="Translation elongation factor EF-1 subunit alpha"/>
    <property type="match status" value="1"/>
</dbReference>
<dbReference type="InterPro" id="IPR031157">
    <property type="entry name" value="G_TR_CS"/>
</dbReference>
<dbReference type="InterPro" id="IPR050100">
    <property type="entry name" value="TRAFAC_GTPase_members"/>
</dbReference>
<evidence type="ECO:0000313" key="8">
    <source>
        <dbReference type="EMBL" id="CAE8709913.1"/>
    </source>
</evidence>
<evidence type="ECO:0000256" key="2">
    <source>
        <dbReference type="ARBA" id="ARBA00007249"/>
    </source>
</evidence>
<comment type="similarity">
    <text evidence="2">Belongs to the TRAFAC class translation factor GTPase superfamily. Classic translation factor GTPase family. EF-Tu/EF-1A subfamily.</text>
</comment>
<dbReference type="InterPro" id="IPR027417">
    <property type="entry name" value="P-loop_NTPase"/>
</dbReference>
<feature type="region of interest" description="Disordered" evidence="6">
    <location>
        <begin position="1"/>
        <end position="23"/>
    </location>
</feature>
<feature type="non-terminal residue" evidence="8">
    <location>
        <position position="1"/>
    </location>
</feature>
<reference evidence="8" key="1">
    <citation type="submission" date="2021-02" db="EMBL/GenBank/DDBJ databases">
        <authorList>
            <person name="Dougan E. K."/>
            <person name="Rhodes N."/>
            <person name="Thang M."/>
            <person name="Chan C."/>
        </authorList>
    </citation>
    <scope>NUCLEOTIDE SEQUENCE</scope>
</reference>
<evidence type="ECO:0000313" key="9">
    <source>
        <dbReference type="Proteomes" id="UP000626109"/>
    </source>
</evidence>
<dbReference type="FunFam" id="2.40.30.10:FF:000020">
    <property type="entry name" value="Translation elongation factor EF-1"/>
    <property type="match status" value="1"/>
</dbReference>
<feature type="domain" description="Tr-type G" evidence="7">
    <location>
        <begin position="42"/>
        <end position="264"/>
    </location>
</feature>
<dbReference type="InterPro" id="IPR000795">
    <property type="entry name" value="T_Tr_GTP-bd_dom"/>
</dbReference>
<dbReference type="Gene3D" id="2.40.30.10">
    <property type="entry name" value="Translation factors"/>
    <property type="match status" value="2"/>
</dbReference>
<comment type="subcellular location">
    <subcellularLocation>
        <location evidence="1">Cytoplasm</location>
    </subcellularLocation>
</comment>
<dbReference type="PRINTS" id="PR00315">
    <property type="entry name" value="ELONGATNFCT"/>
</dbReference>
<dbReference type="InterPro" id="IPR009001">
    <property type="entry name" value="Transl_elong_EF1A/Init_IF2_C"/>
</dbReference>
<dbReference type="Pfam" id="PF00009">
    <property type="entry name" value="GTP_EFTU"/>
    <property type="match status" value="1"/>
</dbReference>
<dbReference type="SUPFAM" id="SSF50465">
    <property type="entry name" value="EF-Tu/eEF-1alpha/eIF2-gamma C-terminal domain"/>
    <property type="match status" value="1"/>
</dbReference>
<dbReference type="SUPFAM" id="SSF52540">
    <property type="entry name" value="P-loop containing nucleoside triphosphate hydrolases"/>
    <property type="match status" value="1"/>
</dbReference>
<keyword evidence="3" id="KW-0963">Cytoplasm</keyword>
<dbReference type="PANTHER" id="PTHR23115">
    <property type="entry name" value="TRANSLATION FACTOR"/>
    <property type="match status" value="1"/>
</dbReference>
<keyword evidence="5" id="KW-0342">GTP-binding</keyword>
<dbReference type="CDD" id="cd03704">
    <property type="entry name" value="eRF3_C_III"/>
    <property type="match status" value="1"/>
</dbReference>